<dbReference type="AlphaFoldDB" id="A0A1D2M346"/>
<dbReference type="Gene3D" id="3.20.20.80">
    <property type="entry name" value="Glycosidases"/>
    <property type="match status" value="1"/>
</dbReference>
<feature type="region of interest" description="Disordered" evidence="1">
    <location>
        <begin position="298"/>
        <end position="334"/>
    </location>
</feature>
<sequence length="538" mass="61501">VLRLAKRSGINGLLLEWEDTFLGKVTSQIYPYREEAEEIVAYAERTLGLEVIPLVQTFGHVEFVLKMEQFRHLENWKEIPKHFVLQKVERLFWICHKNSKLIHIGCDEVYTCASDYRDELFLKHVIDVASYVRSKARIPIIWDDMLRSIPIRKLNDSGIGQLVEPMVWVYAEDVDRFVGWESWEKYAEVFPTIWAAAAFKGAFGETLSIPPAMLIMFKGGLMYSHGNHPSGLMVLTGWMRYDHFSVLCELLPGAVPSLVYTSLTLSTHRARSLEATTISPSSSSSSIAPIPSGSNNNEILSSSSVTSSSLSSSSNNGLDPISITTDDPLSQPSPRIFRRSARNFRSIPHPRILMANRDGFSNQRLHAREIVTQPVIFDKGEIVSRLFEEILVCPNHPQQIFRVRSLLDDIWELEAKISRKRGWVTPYNIRHNYSLPLRVDEVVFSQVPRLQRHLVILANSVVNSLKPIFPTETILEWIEQNMWEAWKALDKLEKAGDTLRNIQVWPRRPVPSPQKMVDDLRLTALDDSENTVDTELKK</sequence>
<dbReference type="PANTHER" id="PTHR21040">
    <property type="entry name" value="BCDNA.GH04120"/>
    <property type="match status" value="1"/>
</dbReference>
<keyword evidence="3" id="KW-1185">Reference proteome</keyword>
<gene>
    <name evidence="2" type="ORF">Ocin01_19284</name>
</gene>
<dbReference type="OrthoDB" id="10023921at2759"/>
<dbReference type="InterPro" id="IPR017853">
    <property type="entry name" value="GH"/>
</dbReference>
<dbReference type="SUPFAM" id="SSF51445">
    <property type="entry name" value="(Trans)glycosidases"/>
    <property type="match status" value="1"/>
</dbReference>
<dbReference type="Proteomes" id="UP000094527">
    <property type="component" value="Unassembled WGS sequence"/>
</dbReference>
<dbReference type="InterPro" id="IPR038901">
    <property type="entry name" value="HEXDC-like"/>
</dbReference>
<evidence type="ECO:0000313" key="3">
    <source>
        <dbReference type="Proteomes" id="UP000094527"/>
    </source>
</evidence>
<dbReference type="PANTHER" id="PTHR21040:SF8">
    <property type="entry name" value="BCDNA.GH04120"/>
    <property type="match status" value="1"/>
</dbReference>
<accession>A0A1D2M346</accession>
<dbReference type="STRING" id="48709.A0A1D2M346"/>
<feature type="compositionally biased region" description="Polar residues" evidence="1">
    <location>
        <begin position="322"/>
        <end position="333"/>
    </location>
</feature>
<name>A0A1D2M346_ORCCI</name>
<protein>
    <submittedName>
        <fullName evidence="2">Hexosaminidase D</fullName>
    </submittedName>
</protein>
<reference evidence="2 3" key="1">
    <citation type="journal article" date="2016" name="Genome Biol. Evol.">
        <title>Gene Family Evolution Reflects Adaptation to Soil Environmental Stressors in the Genome of the Collembolan Orchesella cincta.</title>
        <authorList>
            <person name="Faddeeva-Vakhrusheva A."/>
            <person name="Derks M.F."/>
            <person name="Anvar S.Y."/>
            <person name="Agamennone V."/>
            <person name="Suring W."/>
            <person name="Smit S."/>
            <person name="van Straalen N.M."/>
            <person name="Roelofs D."/>
        </authorList>
    </citation>
    <scope>NUCLEOTIDE SEQUENCE [LARGE SCALE GENOMIC DNA]</scope>
    <source>
        <tissue evidence="2">Mixed pool</tissue>
    </source>
</reference>
<dbReference type="EMBL" id="LJIJ01005408">
    <property type="protein sequence ID" value="ODM87398.1"/>
    <property type="molecule type" value="Genomic_DNA"/>
</dbReference>
<comment type="caution">
    <text evidence="2">The sequence shown here is derived from an EMBL/GenBank/DDBJ whole genome shotgun (WGS) entry which is preliminary data.</text>
</comment>
<evidence type="ECO:0000256" key="1">
    <source>
        <dbReference type="SAM" id="MobiDB-lite"/>
    </source>
</evidence>
<feature type="non-terminal residue" evidence="2">
    <location>
        <position position="1"/>
    </location>
</feature>
<dbReference type="OMA" id="GWANRYN"/>
<evidence type="ECO:0000313" key="2">
    <source>
        <dbReference type="EMBL" id="ODM87398.1"/>
    </source>
</evidence>
<feature type="compositionally biased region" description="Low complexity" evidence="1">
    <location>
        <begin position="298"/>
        <end position="314"/>
    </location>
</feature>
<organism evidence="2 3">
    <name type="scientific">Orchesella cincta</name>
    <name type="common">Springtail</name>
    <name type="synonym">Podura cincta</name>
    <dbReference type="NCBI Taxonomy" id="48709"/>
    <lineage>
        <taxon>Eukaryota</taxon>
        <taxon>Metazoa</taxon>
        <taxon>Ecdysozoa</taxon>
        <taxon>Arthropoda</taxon>
        <taxon>Hexapoda</taxon>
        <taxon>Collembola</taxon>
        <taxon>Entomobryomorpha</taxon>
        <taxon>Entomobryoidea</taxon>
        <taxon>Orchesellidae</taxon>
        <taxon>Orchesellinae</taxon>
        <taxon>Orchesella</taxon>
    </lineage>
</organism>
<proteinExistence type="predicted"/>
<dbReference type="GO" id="GO:0015929">
    <property type="term" value="F:hexosaminidase activity"/>
    <property type="evidence" value="ECO:0007669"/>
    <property type="project" value="InterPro"/>
</dbReference>